<feature type="signal peptide" evidence="1">
    <location>
        <begin position="1"/>
        <end position="39"/>
    </location>
</feature>
<dbReference type="Proteomes" id="UP001492380">
    <property type="component" value="Unassembled WGS sequence"/>
</dbReference>
<gene>
    <name evidence="2" type="ORF">HDK90DRAFT_489909</name>
</gene>
<evidence type="ECO:0000313" key="2">
    <source>
        <dbReference type="EMBL" id="KAK8232364.1"/>
    </source>
</evidence>
<sequence length="249" mass="27067">MYTHSSHHLSRTVGQSLLSSLRCSLVLFLPLFSPLSSLSFEDCVVYFPLACCLTGIFSCPPSDCRSTAAQQSLLVLCCCRFSGLWPLSLSPNLAYCCLPVCWTSWCCFWLARLSVYFRRSGSGSALSLSLSCLVFLLLLPSPRLARKANLDDSLRTTERNSAFYSRLVSVRGCNTLSAQHALRLSVESALFSSTFSASPSPHTLPGAARLSSPFQSSLFKNANQSPLTSLASSYLPSSSLTHSIPLLDP</sequence>
<keyword evidence="1" id="KW-0732">Signal</keyword>
<name>A0ABR1YKT4_9PEZI</name>
<reference evidence="2 3" key="1">
    <citation type="submission" date="2024-04" db="EMBL/GenBank/DDBJ databases">
        <title>Phyllosticta paracitricarpa is synonymous to the EU quarantine fungus P. citricarpa based on phylogenomic analyses.</title>
        <authorList>
            <consortium name="Lawrence Berkeley National Laboratory"/>
            <person name="Van Ingen-Buijs V.A."/>
            <person name="Van Westerhoven A.C."/>
            <person name="Haridas S."/>
            <person name="Skiadas P."/>
            <person name="Martin F."/>
            <person name="Groenewald J.Z."/>
            <person name="Crous P.W."/>
            <person name="Seidl M.F."/>
        </authorList>
    </citation>
    <scope>NUCLEOTIDE SEQUENCE [LARGE SCALE GENOMIC DNA]</scope>
    <source>
        <strain evidence="2 3">CBS 123374</strain>
    </source>
</reference>
<evidence type="ECO:0008006" key="4">
    <source>
        <dbReference type="Google" id="ProtNLM"/>
    </source>
</evidence>
<comment type="caution">
    <text evidence="2">The sequence shown here is derived from an EMBL/GenBank/DDBJ whole genome shotgun (WGS) entry which is preliminary data.</text>
</comment>
<keyword evidence="3" id="KW-1185">Reference proteome</keyword>
<organism evidence="2 3">
    <name type="scientific">Phyllosticta capitalensis</name>
    <dbReference type="NCBI Taxonomy" id="121624"/>
    <lineage>
        <taxon>Eukaryota</taxon>
        <taxon>Fungi</taxon>
        <taxon>Dikarya</taxon>
        <taxon>Ascomycota</taxon>
        <taxon>Pezizomycotina</taxon>
        <taxon>Dothideomycetes</taxon>
        <taxon>Dothideomycetes incertae sedis</taxon>
        <taxon>Botryosphaeriales</taxon>
        <taxon>Phyllostictaceae</taxon>
        <taxon>Phyllosticta</taxon>
    </lineage>
</organism>
<protein>
    <recommendedName>
        <fullName evidence="4">Transmembrane protein</fullName>
    </recommendedName>
</protein>
<evidence type="ECO:0000313" key="3">
    <source>
        <dbReference type="Proteomes" id="UP001492380"/>
    </source>
</evidence>
<feature type="chain" id="PRO_5046067019" description="Transmembrane protein" evidence="1">
    <location>
        <begin position="40"/>
        <end position="249"/>
    </location>
</feature>
<accession>A0ABR1YKT4</accession>
<proteinExistence type="predicted"/>
<evidence type="ECO:0000256" key="1">
    <source>
        <dbReference type="SAM" id="SignalP"/>
    </source>
</evidence>
<dbReference type="EMBL" id="JBBWRZ010000007">
    <property type="protein sequence ID" value="KAK8232364.1"/>
    <property type="molecule type" value="Genomic_DNA"/>
</dbReference>